<dbReference type="EMBL" id="GBIH01001738">
    <property type="protein sequence ID" value="JAC92972.1"/>
    <property type="molecule type" value="mRNA"/>
</dbReference>
<keyword evidence="1" id="KW-0732">Signal</keyword>
<evidence type="ECO:0000313" key="2">
    <source>
        <dbReference type="EMBL" id="JAC92972.1"/>
    </source>
</evidence>
<reference evidence="2" key="1">
    <citation type="journal article" date="2015" name="PLoS Negl. Trop. Dis.">
        <title>Deep Sequencing Analysis of the Ixodes ricinus Haemocytome.</title>
        <authorList>
            <person name="Kotsyfakis M."/>
            <person name="Kopacek P."/>
            <person name="Franta Z."/>
            <person name="Pedra J.H."/>
            <person name="Ribeiro J.M."/>
        </authorList>
    </citation>
    <scope>NUCLEOTIDE SEQUENCE</scope>
</reference>
<organism evidence="2">
    <name type="scientific">Ixodes ricinus</name>
    <name type="common">Common tick</name>
    <name type="synonym">Acarus ricinus</name>
    <dbReference type="NCBI Taxonomy" id="34613"/>
    <lineage>
        <taxon>Eukaryota</taxon>
        <taxon>Metazoa</taxon>
        <taxon>Ecdysozoa</taxon>
        <taxon>Arthropoda</taxon>
        <taxon>Chelicerata</taxon>
        <taxon>Arachnida</taxon>
        <taxon>Acari</taxon>
        <taxon>Parasitiformes</taxon>
        <taxon>Ixodida</taxon>
        <taxon>Ixodoidea</taxon>
        <taxon>Ixodidae</taxon>
        <taxon>Ixodinae</taxon>
        <taxon>Ixodes</taxon>
    </lineage>
</organism>
<feature type="signal peptide" evidence="1">
    <location>
        <begin position="1"/>
        <end position="17"/>
    </location>
</feature>
<sequence>MEVALICLLLGTAFVGMQFSPCALVVAYDRSLYEKVLGRNPGICGAWYRNPNKTEAVMKCVLGKVPQPVKDKWEDYMDTKLPKPEANSLAKCATFTTIMPGSFINYETEENDE</sequence>
<dbReference type="AlphaFoldDB" id="A0A090X8S1"/>
<accession>A0A090X8S1</accession>
<name>A0A090X8S1_IXORI</name>
<protein>
    <submittedName>
        <fullName evidence="2">Putative nymphal anticomplement protein</fullName>
    </submittedName>
</protein>
<evidence type="ECO:0000256" key="1">
    <source>
        <dbReference type="SAM" id="SignalP"/>
    </source>
</evidence>
<feature type="chain" id="PRO_5001866741" evidence="1">
    <location>
        <begin position="18"/>
        <end position="113"/>
    </location>
</feature>
<proteinExistence type="evidence at transcript level"/>